<dbReference type="GO" id="GO:0051123">
    <property type="term" value="P:RNA polymerase II preinitiation complex assembly"/>
    <property type="evidence" value="ECO:0007669"/>
    <property type="project" value="TreeGrafter"/>
</dbReference>
<feature type="domain" description="Transcription initiation factor TFIID subunit 1 histone acetyltransferase" evidence="4">
    <location>
        <begin position="411"/>
        <end position="854"/>
    </location>
</feature>
<dbReference type="PANTHER" id="PTHR13900">
    <property type="entry name" value="TRANSCRIPTION INITIATION FACTOR TFIID"/>
    <property type="match status" value="1"/>
</dbReference>
<dbReference type="PANTHER" id="PTHR13900:SF0">
    <property type="entry name" value="TRANSCRIPTION INITIATION FACTOR TFIID SUBUNIT 1"/>
    <property type="match status" value="1"/>
</dbReference>
<reference evidence="5 6" key="1">
    <citation type="journal article" date="2018" name="Nat. Ecol. Evol.">
        <title>Pezizomycetes genomes reveal the molecular basis of ectomycorrhizal truffle lifestyle.</title>
        <authorList>
            <person name="Murat C."/>
            <person name="Payen T."/>
            <person name="Noel B."/>
            <person name="Kuo A."/>
            <person name="Morin E."/>
            <person name="Chen J."/>
            <person name="Kohler A."/>
            <person name="Krizsan K."/>
            <person name="Balestrini R."/>
            <person name="Da Silva C."/>
            <person name="Montanini B."/>
            <person name="Hainaut M."/>
            <person name="Levati E."/>
            <person name="Barry K.W."/>
            <person name="Belfiori B."/>
            <person name="Cichocki N."/>
            <person name="Clum A."/>
            <person name="Dockter R.B."/>
            <person name="Fauchery L."/>
            <person name="Guy J."/>
            <person name="Iotti M."/>
            <person name="Le Tacon F."/>
            <person name="Lindquist E.A."/>
            <person name="Lipzen A."/>
            <person name="Malagnac F."/>
            <person name="Mello A."/>
            <person name="Molinier V."/>
            <person name="Miyauchi S."/>
            <person name="Poulain J."/>
            <person name="Riccioni C."/>
            <person name="Rubini A."/>
            <person name="Sitrit Y."/>
            <person name="Splivallo R."/>
            <person name="Traeger S."/>
            <person name="Wang M."/>
            <person name="Zifcakova L."/>
            <person name="Wipf D."/>
            <person name="Zambonelli A."/>
            <person name="Paolocci F."/>
            <person name="Nowrousian M."/>
            <person name="Ottonello S."/>
            <person name="Baldrian P."/>
            <person name="Spatafora J.W."/>
            <person name="Henrissat B."/>
            <person name="Nagy L.G."/>
            <person name="Aury J.M."/>
            <person name="Wincker P."/>
            <person name="Grigoriev I.V."/>
            <person name="Bonfante P."/>
            <person name="Martin F.M."/>
        </authorList>
    </citation>
    <scope>NUCLEOTIDE SEQUENCE [LARGE SCALE GENOMIC DNA]</scope>
    <source>
        <strain evidence="5 6">CCBAS932</strain>
    </source>
</reference>
<feature type="region of interest" description="Disordered" evidence="3">
    <location>
        <begin position="1042"/>
        <end position="1063"/>
    </location>
</feature>
<gene>
    <name evidence="5" type="ORF">P167DRAFT_607773</name>
</gene>
<evidence type="ECO:0000256" key="2">
    <source>
        <dbReference type="ARBA" id="ARBA00023242"/>
    </source>
</evidence>
<keyword evidence="2" id="KW-0539">Nucleus</keyword>
<accession>A0A3N4KJY3</accession>
<protein>
    <recommendedName>
        <fullName evidence="4">Transcription initiation factor TFIID subunit 1 histone acetyltransferase domain-containing protein</fullName>
    </recommendedName>
</protein>
<feature type="compositionally biased region" description="Polar residues" evidence="3">
    <location>
        <begin position="1009"/>
        <end position="1021"/>
    </location>
</feature>
<dbReference type="InParanoid" id="A0A3N4KJY3"/>
<evidence type="ECO:0000259" key="4">
    <source>
        <dbReference type="Pfam" id="PF12157"/>
    </source>
</evidence>
<proteinExistence type="predicted"/>
<evidence type="ECO:0000256" key="3">
    <source>
        <dbReference type="SAM" id="MobiDB-lite"/>
    </source>
</evidence>
<feature type="region of interest" description="Disordered" evidence="3">
    <location>
        <begin position="985"/>
        <end position="1021"/>
    </location>
</feature>
<keyword evidence="6" id="KW-1185">Reference proteome</keyword>
<evidence type="ECO:0000256" key="1">
    <source>
        <dbReference type="ARBA" id="ARBA00004123"/>
    </source>
</evidence>
<dbReference type="InterPro" id="IPR022591">
    <property type="entry name" value="TAF1_HAT_dom"/>
</dbReference>
<dbReference type="AlphaFoldDB" id="A0A3N4KJY3"/>
<sequence length="1063" mass="120963">MPHKNSGSIEPDDGEDDALINKLLNGEGEVPEDFSFGDTVGKVDDAVDYEDISDDDLLPEEEPSNAFNTTLDSTPSSDNDLFGMVEEGFVDEKDMVGEDKEGVEDCQAEIDFDDLFGDSDPVDESVLSNTETLDINPPADGLHDREAFIMADADMDEEMLGFFSDGNSSGEGSEMEISIQPRQEDLVKQYFPDFEPHKILSFNSLFRPKYTTLSVPSFNPPKVCVPTKVNLEMAPDGQAHFIKSIALVDSGLRGSKRIVTIHQEPEVADVEGENTEDGPQNPVFDRDLILACDDWESKLDTMMTTPPPPPNLKRPSNDEVEDNESGNCDSHQPKRLMKSLKNNFIDNLPDSWLDEKAIFEGNLTSICAKVTLDLNDPRLLIDIHQPNDTSHARRIGGEFRRRVKKDFTQRYNISNDEAYDLLNKITQRRVRSTLGQLEIEHSLPALKFQTPFYKEKLSLAEQRSYHRPTFAFDINQEYRFERLEHRKRKTYHRLPATVSLSTAKDLSLQDDLPFVLLEYSEEHPTVLSNFGMGSRIINYYRRVSTQDAARPKRDIGETQVLLSEDKSPFWNFGTVDPGEVVPTLYNGMFRAPIFQQSVKPTDFLVVRNTSENRVHHFLRTIPRIFAVGQLLPVTEIPSPHSRKVTTTIKNRLRMICYRILKHKRKDSKYMNPKDLAKHYPEGNEMQNRQKLKDVLERIGGGFWAMKPDEHFPTEESIRSLIKPEDLCLLEAMQVGMRNIADTGYSKIFDDEVVEDGRAKQQLEPWDLSKNFLEATQGKAMLELYGEGDPTGRGEAFSFVKTSMKGGFKAVGKSIEENMDQRLKELGGHKYNVARQEREYADAIHRIWQAQKRSLSCTEPPELESEDAQRDDEYDMPTPDEGKIFAGDETASQFTRASTINQGNKILRIKRIAINKKGEKEATVVTITDPQVIKQYVRRRRELDAEKTNIAEIVRTGIKEHDEINKRRLREELARLQLNKERRELRERQALRGGRSATPKSRQESGDGTPKSTSGKATTNRKCANCGQAGHIRTNTRVCPKLNGTWEKMGMSPTRVKRQRSESE</sequence>
<evidence type="ECO:0000313" key="5">
    <source>
        <dbReference type="EMBL" id="RPB09738.1"/>
    </source>
</evidence>
<dbReference type="GO" id="GO:0004402">
    <property type="term" value="F:histone acetyltransferase activity"/>
    <property type="evidence" value="ECO:0007669"/>
    <property type="project" value="InterPro"/>
</dbReference>
<evidence type="ECO:0000313" key="6">
    <source>
        <dbReference type="Proteomes" id="UP000277580"/>
    </source>
</evidence>
<dbReference type="Proteomes" id="UP000277580">
    <property type="component" value="Unassembled WGS sequence"/>
</dbReference>
<feature type="region of interest" description="Disordered" evidence="3">
    <location>
        <begin position="299"/>
        <end position="333"/>
    </location>
</feature>
<feature type="compositionally biased region" description="Acidic residues" evidence="3">
    <location>
        <begin position="860"/>
        <end position="874"/>
    </location>
</feature>
<feature type="compositionally biased region" description="Polar residues" evidence="3">
    <location>
        <begin position="65"/>
        <end position="78"/>
    </location>
</feature>
<dbReference type="OrthoDB" id="5752at2759"/>
<dbReference type="GO" id="GO:0016251">
    <property type="term" value="F:RNA polymerase II general transcription initiation factor activity"/>
    <property type="evidence" value="ECO:0007669"/>
    <property type="project" value="InterPro"/>
</dbReference>
<feature type="compositionally biased region" description="Acidic residues" evidence="3">
    <location>
        <begin position="53"/>
        <end position="63"/>
    </location>
</feature>
<dbReference type="GO" id="GO:0017025">
    <property type="term" value="F:TBP-class protein binding"/>
    <property type="evidence" value="ECO:0007669"/>
    <property type="project" value="InterPro"/>
</dbReference>
<feature type="region of interest" description="Disordered" evidence="3">
    <location>
        <begin position="53"/>
        <end position="78"/>
    </location>
</feature>
<dbReference type="FunCoup" id="A0A3N4KJY3">
    <property type="interactions" value="392"/>
</dbReference>
<feature type="region of interest" description="Disordered" evidence="3">
    <location>
        <begin position="854"/>
        <end position="875"/>
    </location>
</feature>
<organism evidence="5 6">
    <name type="scientific">Morchella conica CCBAS932</name>
    <dbReference type="NCBI Taxonomy" id="1392247"/>
    <lineage>
        <taxon>Eukaryota</taxon>
        <taxon>Fungi</taxon>
        <taxon>Dikarya</taxon>
        <taxon>Ascomycota</taxon>
        <taxon>Pezizomycotina</taxon>
        <taxon>Pezizomycetes</taxon>
        <taxon>Pezizales</taxon>
        <taxon>Morchellaceae</taxon>
        <taxon>Morchella</taxon>
    </lineage>
</organism>
<dbReference type="InterPro" id="IPR040240">
    <property type="entry name" value="TAF1"/>
</dbReference>
<comment type="subcellular location">
    <subcellularLocation>
        <location evidence="1">Nucleus</location>
    </subcellularLocation>
</comment>
<dbReference type="STRING" id="1392247.A0A3N4KJY3"/>
<dbReference type="EMBL" id="ML119149">
    <property type="protein sequence ID" value="RPB09738.1"/>
    <property type="molecule type" value="Genomic_DNA"/>
</dbReference>
<dbReference type="GO" id="GO:0005669">
    <property type="term" value="C:transcription factor TFIID complex"/>
    <property type="evidence" value="ECO:0007669"/>
    <property type="project" value="InterPro"/>
</dbReference>
<name>A0A3N4KJY3_9PEZI</name>
<dbReference type="Pfam" id="PF12157">
    <property type="entry name" value="DUF3591"/>
    <property type="match status" value="1"/>
</dbReference>